<dbReference type="PANTHER" id="PTHR43157">
    <property type="entry name" value="PHOSPHATIDYLINOSITOL-GLYCAN BIOSYNTHESIS CLASS F PROTEIN-RELATED"/>
    <property type="match status" value="1"/>
</dbReference>
<evidence type="ECO:0000256" key="1">
    <source>
        <dbReference type="ARBA" id="ARBA00023002"/>
    </source>
</evidence>
<reference evidence="2" key="2">
    <citation type="submission" date="2022-10" db="EMBL/GenBank/DDBJ databases">
        <authorList>
            <consortium name="ENA_rothamsted_submissions"/>
            <consortium name="culmorum"/>
            <person name="King R."/>
        </authorList>
    </citation>
    <scope>NUCLEOTIDE SEQUENCE</scope>
</reference>
<name>A0A9N9RMI1_9DIPT</name>
<evidence type="ECO:0000313" key="3">
    <source>
        <dbReference type="Proteomes" id="UP001153620"/>
    </source>
</evidence>
<dbReference type="Pfam" id="PF00106">
    <property type="entry name" value="adh_short"/>
    <property type="match status" value="2"/>
</dbReference>
<dbReference type="InterPro" id="IPR036291">
    <property type="entry name" value="NAD(P)-bd_dom_sf"/>
</dbReference>
<organism evidence="2 3">
    <name type="scientific">Chironomus riparius</name>
    <dbReference type="NCBI Taxonomy" id="315576"/>
    <lineage>
        <taxon>Eukaryota</taxon>
        <taxon>Metazoa</taxon>
        <taxon>Ecdysozoa</taxon>
        <taxon>Arthropoda</taxon>
        <taxon>Hexapoda</taxon>
        <taxon>Insecta</taxon>
        <taxon>Pterygota</taxon>
        <taxon>Neoptera</taxon>
        <taxon>Endopterygota</taxon>
        <taxon>Diptera</taxon>
        <taxon>Nematocera</taxon>
        <taxon>Chironomoidea</taxon>
        <taxon>Chironomidae</taxon>
        <taxon>Chironominae</taxon>
        <taxon>Chironomus</taxon>
    </lineage>
</organism>
<dbReference type="AlphaFoldDB" id="A0A9N9RMI1"/>
<proteinExistence type="predicted"/>
<keyword evidence="3" id="KW-1185">Reference proteome</keyword>
<dbReference type="Proteomes" id="UP001153620">
    <property type="component" value="Chromosome 1"/>
</dbReference>
<sequence length="599" mass="67274">MSKKSKNCSLRRYIVQGNYTKLTLIDNKVVIITGANAGIGKACAIDLAKRGGKIYIACRDKTRGETALNDIRKESGSDRVYFLQLDLASLKSVREFSDKFHKLETKLDILINNAGLLMNKKSYTDNGFEMHMGVNHLGHFLLTNLLLDLLKAAAPSRIVVVTSVIYKMLKFDKDDWMCDRKFSSFRGYGLSKIANILFTTELSKKLDGTNVTVNCCHPGAVQTDIIQGWNLPFMGLIKRILGGFIKTPVEGAQTQIRLAVDPDLETVTGKYFADCKEEELTSEGKNTENAKWLWDKSSENLFARRRYARGKQYTKNTSITNKIVIITGGNTGIGKACAIDLAKRGGKVYIACRDKIRGENAQTDIRKESGSDKVYFLQLDLASLKSIREFSKNFHKLESKLDILINNAGLFAHKKSYTENGFEMHMGVNHLGHFLLTNLLLDLLKTAAPSRIVVVSSGIYEMYNFNKEDLMFDRNYAAYKAYAMSKIANILFTNELSKRLQGTKVTANSCHPGVVRTEILKSWSFSLMDIFTSIVMIFGKTPMEGAQTQIRLAVDPELETVTGKYFSDCEEKKLSTADAKNPEIAKWLWEKSSKLVKLE</sequence>
<dbReference type="Gene3D" id="3.40.50.720">
    <property type="entry name" value="NAD(P)-binding Rossmann-like Domain"/>
    <property type="match status" value="2"/>
</dbReference>
<accession>A0A9N9RMI1</accession>
<reference evidence="2" key="1">
    <citation type="submission" date="2022-01" db="EMBL/GenBank/DDBJ databases">
        <authorList>
            <person name="King R."/>
        </authorList>
    </citation>
    <scope>NUCLEOTIDE SEQUENCE</scope>
</reference>
<dbReference type="EMBL" id="OU895877">
    <property type="protein sequence ID" value="CAG9800014.1"/>
    <property type="molecule type" value="Genomic_DNA"/>
</dbReference>
<evidence type="ECO:0000313" key="2">
    <source>
        <dbReference type="EMBL" id="CAG9800014.1"/>
    </source>
</evidence>
<keyword evidence="1" id="KW-0560">Oxidoreductase</keyword>
<dbReference type="GO" id="GO:0016491">
    <property type="term" value="F:oxidoreductase activity"/>
    <property type="evidence" value="ECO:0007669"/>
    <property type="project" value="UniProtKB-KW"/>
</dbReference>
<dbReference type="PRINTS" id="PR00081">
    <property type="entry name" value="GDHRDH"/>
</dbReference>
<dbReference type="PANTHER" id="PTHR43157:SF31">
    <property type="entry name" value="PHOSPHATIDYLINOSITOL-GLYCAN BIOSYNTHESIS CLASS F PROTEIN"/>
    <property type="match status" value="1"/>
</dbReference>
<protein>
    <submittedName>
        <fullName evidence="2">Uncharacterized protein</fullName>
    </submittedName>
</protein>
<dbReference type="InterPro" id="IPR002347">
    <property type="entry name" value="SDR_fam"/>
</dbReference>
<dbReference type="SUPFAM" id="SSF51735">
    <property type="entry name" value="NAD(P)-binding Rossmann-fold domains"/>
    <property type="match status" value="2"/>
</dbReference>
<dbReference type="OrthoDB" id="7788616at2759"/>
<dbReference type="PRINTS" id="PR00080">
    <property type="entry name" value="SDRFAMILY"/>
</dbReference>
<gene>
    <name evidence="2" type="ORF">CHIRRI_LOCUS2967</name>
</gene>